<dbReference type="PANTHER" id="PTHR34580">
    <property type="match status" value="1"/>
</dbReference>
<dbReference type="InterPro" id="IPR026881">
    <property type="entry name" value="WYL_dom"/>
</dbReference>
<protein>
    <submittedName>
        <fullName evidence="4">WYL domain-containing protein</fullName>
    </submittedName>
</protein>
<dbReference type="Proteomes" id="UP000297258">
    <property type="component" value="Unassembled WGS sequence"/>
</dbReference>
<proteinExistence type="predicted"/>
<feature type="domain" description="DNA-binding transcriptional repressor CapW winged helix-turn-helix" evidence="3">
    <location>
        <begin position="43"/>
        <end position="115"/>
    </location>
</feature>
<dbReference type="InterPro" id="IPR059020">
    <property type="entry name" value="CapW_CTD"/>
</dbReference>
<dbReference type="PROSITE" id="PS52050">
    <property type="entry name" value="WYL"/>
    <property type="match status" value="1"/>
</dbReference>
<dbReference type="InterPro" id="IPR059019">
    <property type="entry name" value="WHD_CapW"/>
</dbReference>
<evidence type="ECO:0000259" key="3">
    <source>
        <dbReference type="Pfam" id="PF26109"/>
    </source>
</evidence>
<accession>A0A4Y9T1J7</accession>
<sequence>MYLNLTVCDSICQHCTKSQDICVTEPRIAPLSPPEAAQLPTSVRQRLMHIERCLFWKGEVQRADLVDTFEVTTVQAAKDFRLYMDSFPGKMVYNKSRRRYVPEPAFSPALIRPDTLDEFAAIPSAKVPVAHWPLPLRRASPEVLLSVVEAVRERRKIEVQYQSMTGQAPEWRWLSPHAFASDAERWHVRAFCHTRREFRDFVLGRILATRAVAATNIDPVADTEWNTFVEVLVTPNPRLETEQRQAIGAEYQLPDDLELTLKLRESMLFYVKAKFESPKTDDPAAHQLFVAELKQLK</sequence>
<dbReference type="InterPro" id="IPR051534">
    <property type="entry name" value="CBASS_pafABC_assoc_protein"/>
</dbReference>
<dbReference type="InterPro" id="IPR016634">
    <property type="entry name" value="CapW-like"/>
</dbReference>
<dbReference type="Pfam" id="PF26109">
    <property type="entry name" value="WHD_BrxR"/>
    <property type="match status" value="1"/>
</dbReference>
<gene>
    <name evidence="4" type="ORF">E4O92_12505</name>
</gene>
<dbReference type="EMBL" id="SPUM01000081">
    <property type="protein sequence ID" value="TFW31764.1"/>
    <property type="molecule type" value="Genomic_DNA"/>
</dbReference>
<evidence type="ECO:0000313" key="5">
    <source>
        <dbReference type="Proteomes" id="UP000297258"/>
    </source>
</evidence>
<dbReference type="AlphaFoldDB" id="A0A4Y9T1J7"/>
<name>A0A4Y9T1J7_9BURK</name>
<reference evidence="4 5" key="1">
    <citation type="submission" date="2019-03" db="EMBL/GenBank/DDBJ databases">
        <title>Draft genome of Massilia hortus sp. nov., a novel bacterial species of the Oxalobacteraceae family.</title>
        <authorList>
            <person name="Peta V."/>
            <person name="Raths R."/>
            <person name="Bucking H."/>
        </authorList>
    </citation>
    <scope>NUCLEOTIDE SEQUENCE [LARGE SCALE GENOMIC DNA]</scope>
    <source>
        <strain evidence="4 5">ONC3</strain>
    </source>
</reference>
<feature type="domain" description="DNA-binding transcriptional repressor CapW C-terminal dimerisation" evidence="2">
    <location>
        <begin position="228"/>
        <end position="295"/>
    </location>
</feature>
<comment type="caution">
    <text evidence="4">The sequence shown here is derived from an EMBL/GenBank/DDBJ whole genome shotgun (WGS) entry which is preliminary data.</text>
</comment>
<evidence type="ECO:0000259" key="2">
    <source>
        <dbReference type="Pfam" id="PF26107"/>
    </source>
</evidence>
<dbReference type="Pfam" id="PF13280">
    <property type="entry name" value="WYL"/>
    <property type="match status" value="1"/>
</dbReference>
<dbReference type="OrthoDB" id="6400324at2"/>
<dbReference type="Pfam" id="PF26107">
    <property type="entry name" value="BrxR_CTD"/>
    <property type="match status" value="1"/>
</dbReference>
<dbReference type="PANTHER" id="PTHR34580:SF3">
    <property type="entry name" value="PROTEIN PAFB"/>
    <property type="match status" value="1"/>
</dbReference>
<dbReference type="PIRSF" id="PIRSF015558">
    <property type="entry name" value="Txn_reg_DeoR_prd"/>
    <property type="match status" value="1"/>
</dbReference>
<feature type="domain" description="WYL" evidence="1">
    <location>
        <begin position="142"/>
        <end position="208"/>
    </location>
</feature>
<evidence type="ECO:0000259" key="1">
    <source>
        <dbReference type="Pfam" id="PF13280"/>
    </source>
</evidence>
<keyword evidence="5" id="KW-1185">Reference proteome</keyword>
<organism evidence="4 5">
    <name type="scientific">Massilia horti</name>
    <dbReference type="NCBI Taxonomy" id="2562153"/>
    <lineage>
        <taxon>Bacteria</taxon>
        <taxon>Pseudomonadati</taxon>
        <taxon>Pseudomonadota</taxon>
        <taxon>Betaproteobacteria</taxon>
        <taxon>Burkholderiales</taxon>
        <taxon>Oxalobacteraceae</taxon>
        <taxon>Telluria group</taxon>
        <taxon>Massilia</taxon>
    </lineage>
</organism>
<evidence type="ECO:0000313" key="4">
    <source>
        <dbReference type="EMBL" id="TFW31764.1"/>
    </source>
</evidence>